<name>A0A803SN69_ANOCA</name>
<dbReference type="Pfam" id="PF05705">
    <property type="entry name" value="DUF829"/>
    <property type="match status" value="1"/>
</dbReference>
<dbReference type="AlphaFoldDB" id="A0A803SN69"/>
<dbReference type="Ensembl" id="ENSACAT00000044465.1">
    <property type="protein sequence ID" value="ENSACAP00000024409.1"/>
    <property type="gene ID" value="ENSACAG00000043095.1"/>
</dbReference>
<sequence length="161" mass="18182">MMVRLQDAAREHPGIQQRIRGLVYDSLVAVSLEDMARGVAQMTTASPALQPLLRRGTLLYFRLFGRCTVSYFQAALDVFHRPPLRCPTLVFFCHNDPLSDPQVMGQLLDSWRAAGIVVQVQEWPVSRHAGHLRLHPQDYGRALDAFLRDLDLGPPPVRSKL</sequence>
<dbReference type="Gene3D" id="3.40.50.1820">
    <property type="entry name" value="alpha/beta hydrolase"/>
    <property type="match status" value="1"/>
</dbReference>
<dbReference type="InterPro" id="IPR029058">
    <property type="entry name" value="AB_hydrolase_fold"/>
</dbReference>
<dbReference type="InParanoid" id="A0A803SN69"/>
<evidence type="ECO:0000313" key="1">
    <source>
        <dbReference type="Ensembl" id="ENSACAP00000024409.1"/>
    </source>
</evidence>
<reference evidence="1" key="3">
    <citation type="submission" date="2025-09" db="UniProtKB">
        <authorList>
            <consortium name="Ensembl"/>
        </authorList>
    </citation>
    <scope>IDENTIFICATION</scope>
</reference>
<dbReference type="Proteomes" id="UP000001646">
    <property type="component" value="Unplaced"/>
</dbReference>
<dbReference type="PANTHER" id="PTHR20908:SF4">
    <property type="entry name" value="SI:DKEY-5I3.5"/>
    <property type="match status" value="1"/>
</dbReference>
<reference evidence="1" key="1">
    <citation type="submission" date="2009-12" db="EMBL/GenBank/DDBJ databases">
        <title>The Genome Sequence of Anolis carolinensis (Green Anole Lizard).</title>
        <authorList>
            <consortium name="The Genome Sequencing Platform"/>
            <person name="Di Palma F."/>
            <person name="Alfoldi J."/>
            <person name="Heiman D."/>
            <person name="Young S."/>
            <person name="Grabherr M."/>
            <person name="Johnson J."/>
            <person name="Lander E.S."/>
            <person name="Lindblad-Toh K."/>
        </authorList>
    </citation>
    <scope>NUCLEOTIDE SEQUENCE [LARGE SCALE GENOMIC DNA]</scope>
    <source>
        <strain evidence="1">JBL SC #1</strain>
    </source>
</reference>
<keyword evidence="2" id="KW-1185">Reference proteome</keyword>
<dbReference type="InterPro" id="IPR008547">
    <property type="entry name" value="DUF829_TMEM53"/>
</dbReference>
<evidence type="ECO:0000313" key="2">
    <source>
        <dbReference type="Proteomes" id="UP000001646"/>
    </source>
</evidence>
<organism evidence="1 2">
    <name type="scientific">Anolis carolinensis</name>
    <name type="common">Green anole</name>
    <name type="synonym">American chameleon</name>
    <dbReference type="NCBI Taxonomy" id="28377"/>
    <lineage>
        <taxon>Eukaryota</taxon>
        <taxon>Metazoa</taxon>
        <taxon>Chordata</taxon>
        <taxon>Craniata</taxon>
        <taxon>Vertebrata</taxon>
        <taxon>Euteleostomi</taxon>
        <taxon>Lepidosauria</taxon>
        <taxon>Squamata</taxon>
        <taxon>Bifurcata</taxon>
        <taxon>Unidentata</taxon>
        <taxon>Episquamata</taxon>
        <taxon>Toxicofera</taxon>
        <taxon>Iguania</taxon>
        <taxon>Dactyloidae</taxon>
        <taxon>Anolis</taxon>
    </lineage>
</organism>
<evidence type="ECO:0008006" key="3">
    <source>
        <dbReference type="Google" id="ProtNLM"/>
    </source>
</evidence>
<proteinExistence type="predicted"/>
<dbReference type="GeneTree" id="ENSGT00530000064743"/>
<dbReference type="PANTHER" id="PTHR20908">
    <property type="entry name" value="LD15586P"/>
    <property type="match status" value="1"/>
</dbReference>
<accession>A0A803SN69</accession>
<reference evidence="1" key="2">
    <citation type="submission" date="2025-08" db="UniProtKB">
        <authorList>
            <consortium name="Ensembl"/>
        </authorList>
    </citation>
    <scope>IDENTIFICATION</scope>
</reference>
<protein>
    <recommendedName>
        <fullName evidence="3">AB hydrolase-1 domain-containing protein</fullName>
    </recommendedName>
</protein>
<dbReference type="SUPFAM" id="SSF53474">
    <property type="entry name" value="alpha/beta-Hydrolases"/>
    <property type="match status" value="1"/>
</dbReference>